<protein>
    <submittedName>
        <fullName evidence="1">Uncharacterized protein</fullName>
    </submittedName>
</protein>
<comment type="caution">
    <text evidence="1">The sequence shown here is derived from an EMBL/GenBank/DDBJ whole genome shotgun (WGS) entry which is preliminary data.</text>
</comment>
<dbReference type="EMBL" id="RCMI01001541">
    <property type="protein sequence ID" value="KAG2883830.1"/>
    <property type="molecule type" value="Genomic_DNA"/>
</dbReference>
<reference evidence="1" key="1">
    <citation type="submission" date="2018-10" db="EMBL/GenBank/DDBJ databases">
        <title>Effector identification in a new, highly contiguous assembly of the strawberry crown rot pathogen Phytophthora cactorum.</title>
        <authorList>
            <person name="Armitage A.D."/>
            <person name="Nellist C.F."/>
            <person name="Bates H."/>
            <person name="Vickerstaff R.J."/>
            <person name="Harrison R.J."/>
        </authorList>
    </citation>
    <scope>NUCLEOTIDE SEQUENCE</scope>
    <source>
        <strain evidence="1">4032</strain>
    </source>
</reference>
<proteinExistence type="predicted"/>
<organism evidence="1 2">
    <name type="scientific">Phytophthora cactorum</name>
    <dbReference type="NCBI Taxonomy" id="29920"/>
    <lineage>
        <taxon>Eukaryota</taxon>
        <taxon>Sar</taxon>
        <taxon>Stramenopiles</taxon>
        <taxon>Oomycota</taxon>
        <taxon>Peronosporomycetes</taxon>
        <taxon>Peronosporales</taxon>
        <taxon>Peronosporaceae</taxon>
        <taxon>Phytophthora</taxon>
    </lineage>
</organism>
<accession>A0A8T1AP69</accession>
<dbReference type="Proteomes" id="UP000774804">
    <property type="component" value="Unassembled WGS sequence"/>
</dbReference>
<dbReference type="AlphaFoldDB" id="A0A8T1AP69"/>
<evidence type="ECO:0000313" key="1">
    <source>
        <dbReference type="EMBL" id="KAG2883830.1"/>
    </source>
</evidence>
<evidence type="ECO:0000313" key="2">
    <source>
        <dbReference type="Proteomes" id="UP000774804"/>
    </source>
</evidence>
<name>A0A8T1AP69_9STRA</name>
<gene>
    <name evidence="1" type="ORF">PC115_g21508</name>
</gene>
<sequence>MTACAHNAYNNVTGVFYVLMVVYDGELPFRSSSLLRFSNVETKIK</sequence>